<sequence>MLQAVLFDLDGTLANTDPIHIKVWRDILEPEGYTVDDAFFKEHISGRLNEYLIKELLPQLSAAEGAQLVIDKEAKFRELAASELTRMSGFDELYDWIQHHELKTAVVTNAPRANAEFVLNILQLDTAFDYLLIAGELPRSKPDPLPYQTALERFNLAPEDAIVFEDSKTGIQSAVSAQIPTVGVASTHAADVLYGYGASLVIDRFNDQRLQKLGLLRTT</sequence>
<dbReference type="SFLD" id="SFLDG01135">
    <property type="entry name" value="C1.5.6:_HAD__Beta-PGM__Phospha"/>
    <property type="match status" value="1"/>
</dbReference>
<organism evidence="6">
    <name type="scientific">Lyngbya confervoides BDU141951</name>
    <dbReference type="NCBI Taxonomy" id="1574623"/>
    <lineage>
        <taxon>Bacteria</taxon>
        <taxon>Bacillati</taxon>
        <taxon>Cyanobacteriota</taxon>
        <taxon>Cyanophyceae</taxon>
        <taxon>Oscillatoriophycideae</taxon>
        <taxon>Oscillatoriales</taxon>
        <taxon>Microcoleaceae</taxon>
        <taxon>Lyngbya</taxon>
    </lineage>
</organism>
<comment type="similarity">
    <text evidence="2">Belongs to the HAD-like hydrolase superfamily. CbbY/CbbZ/Gph/YieH family.</text>
</comment>
<evidence type="ECO:0000256" key="2">
    <source>
        <dbReference type="ARBA" id="ARBA00006171"/>
    </source>
</evidence>
<dbReference type="GO" id="GO:0016787">
    <property type="term" value="F:hydrolase activity"/>
    <property type="evidence" value="ECO:0007669"/>
    <property type="project" value="UniProtKB-KW"/>
</dbReference>
<protein>
    <submittedName>
        <fullName evidence="6">HAD-IA family hydrolase</fullName>
    </submittedName>
</protein>
<dbReference type="PRINTS" id="PR00413">
    <property type="entry name" value="HADHALOGNASE"/>
</dbReference>
<evidence type="ECO:0000256" key="4">
    <source>
        <dbReference type="ARBA" id="ARBA00022842"/>
    </source>
</evidence>
<dbReference type="AlphaFoldDB" id="A0A0C1V7Q7"/>
<dbReference type="NCBIfam" id="TIGR01509">
    <property type="entry name" value="HAD-SF-IA-v3"/>
    <property type="match status" value="1"/>
</dbReference>
<dbReference type="CDD" id="cd07505">
    <property type="entry name" value="HAD_BPGM-like"/>
    <property type="match status" value="1"/>
</dbReference>
<dbReference type="GO" id="GO:0046872">
    <property type="term" value="F:metal ion binding"/>
    <property type="evidence" value="ECO:0007669"/>
    <property type="project" value="UniProtKB-KW"/>
</dbReference>
<dbReference type="InterPro" id="IPR041492">
    <property type="entry name" value="HAD_2"/>
</dbReference>
<dbReference type="Pfam" id="PF13419">
    <property type="entry name" value="HAD_2"/>
    <property type="match status" value="1"/>
</dbReference>
<dbReference type="InterPro" id="IPR023214">
    <property type="entry name" value="HAD_sf"/>
</dbReference>
<accession>A0A0C1V7Q7</accession>
<evidence type="ECO:0000256" key="1">
    <source>
        <dbReference type="ARBA" id="ARBA00001946"/>
    </source>
</evidence>
<reference evidence="6" key="2">
    <citation type="journal article" date="2015" name="Genome Announc.">
        <title>Draft Genome Sequence of Filamentous Marine Cyanobacterium Lyngbya confervoides Strain BDU141951.</title>
        <authorList>
            <person name="Chandrababunaidu M.M."/>
            <person name="Sen D."/>
            <person name="Tripathy S."/>
        </authorList>
    </citation>
    <scope>NUCLEOTIDE SEQUENCE</scope>
    <source>
        <strain evidence="6">BDU141951</strain>
    </source>
</reference>
<dbReference type="SUPFAM" id="SSF56784">
    <property type="entry name" value="HAD-like"/>
    <property type="match status" value="1"/>
</dbReference>
<dbReference type="PANTHER" id="PTHR46193">
    <property type="entry name" value="6-PHOSPHOGLUCONATE PHOSPHATASE"/>
    <property type="match status" value="1"/>
</dbReference>
<dbReference type="PANTHER" id="PTHR46193:SF18">
    <property type="entry name" value="HEXITOL PHOSPHATASE B"/>
    <property type="match status" value="1"/>
</dbReference>
<evidence type="ECO:0000256" key="3">
    <source>
        <dbReference type="ARBA" id="ARBA00022723"/>
    </source>
</evidence>
<dbReference type="InterPro" id="IPR051600">
    <property type="entry name" value="Beta-PGM-like"/>
</dbReference>
<keyword evidence="5" id="KW-0119">Carbohydrate metabolism</keyword>
<reference evidence="6" key="1">
    <citation type="submission" date="2014-11" db="EMBL/GenBank/DDBJ databases">
        <authorList>
            <person name="Malar M.C."/>
            <person name="Sen D."/>
            <person name="Tripathy S."/>
        </authorList>
    </citation>
    <scope>NUCLEOTIDE SEQUENCE</scope>
    <source>
        <strain evidence="6">BDU141951</strain>
    </source>
</reference>
<name>A0A0C1V7Q7_9CYAN</name>
<dbReference type="InterPro" id="IPR006439">
    <property type="entry name" value="HAD-SF_hydro_IA"/>
</dbReference>
<reference evidence="6" key="3">
    <citation type="submission" date="2020-02" db="EMBL/GenBank/DDBJ databases">
        <authorList>
            <person name="Sarangi A.N."/>
            <person name="Ghosh S."/>
            <person name="Mukherjee M."/>
            <person name="Tripathy S."/>
        </authorList>
    </citation>
    <scope>NUCLEOTIDE SEQUENCE</scope>
    <source>
        <strain evidence="6">BDU141951</strain>
    </source>
</reference>
<dbReference type="SFLD" id="SFLDG01129">
    <property type="entry name" value="C1.5:_HAD__Beta-PGM__Phosphata"/>
    <property type="match status" value="1"/>
</dbReference>
<dbReference type="Gene3D" id="1.10.150.240">
    <property type="entry name" value="Putative phosphatase, domain 2"/>
    <property type="match status" value="1"/>
</dbReference>
<comment type="cofactor">
    <cofactor evidence="1">
        <name>Mg(2+)</name>
        <dbReference type="ChEBI" id="CHEBI:18420"/>
    </cofactor>
</comment>
<evidence type="ECO:0000313" key="6">
    <source>
        <dbReference type="EMBL" id="NEV68447.1"/>
    </source>
</evidence>
<dbReference type="EMBL" id="JTHE02000003">
    <property type="protein sequence ID" value="NEV68447.1"/>
    <property type="molecule type" value="Genomic_DNA"/>
</dbReference>
<dbReference type="Gene3D" id="3.40.50.1000">
    <property type="entry name" value="HAD superfamily/HAD-like"/>
    <property type="match status" value="1"/>
</dbReference>
<evidence type="ECO:0000256" key="5">
    <source>
        <dbReference type="ARBA" id="ARBA00023277"/>
    </source>
</evidence>
<dbReference type="SFLD" id="SFLDS00003">
    <property type="entry name" value="Haloacid_Dehalogenase"/>
    <property type="match status" value="1"/>
</dbReference>
<proteinExistence type="inferred from homology"/>
<dbReference type="InterPro" id="IPR023198">
    <property type="entry name" value="PGP-like_dom2"/>
</dbReference>
<keyword evidence="6" id="KW-0378">Hydrolase</keyword>
<comment type="caution">
    <text evidence="6">The sequence shown here is derived from an EMBL/GenBank/DDBJ whole genome shotgun (WGS) entry which is preliminary data.</text>
</comment>
<keyword evidence="3" id="KW-0479">Metal-binding</keyword>
<gene>
    <name evidence="6" type="ORF">QQ91_015135</name>
</gene>
<dbReference type="InterPro" id="IPR036412">
    <property type="entry name" value="HAD-like_sf"/>
</dbReference>
<keyword evidence="4" id="KW-0460">Magnesium</keyword>